<keyword evidence="1" id="KW-0812">Transmembrane</keyword>
<gene>
    <name evidence="2" type="ORF">J41TS12_17130</name>
</gene>
<keyword evidence="1" id="KW-0472">Membrane</keyword>
<evidence type="ECO:0000256" key="1">
    <source>
        <dbReference type="SAM" id="Phobius"/>
    </source>
</evidence>
<proteinExistence type="predicted"/>
<dbReference type="EMBL" id="BORR01000005">
    <property type="protein sequence ID" value="GIO36852.1"/>
    <property type="molecule type" value="Genomic_DNA"/>
</dbReference>
<feature type="transmembrane region" description="Helical" evidence="1">
    <location>
        <begin position="99"/>
        <end position="121"/>
    </location>
</feature>
<sequence>MNCKEAQELFGVMPELPENDSKRKMLELHLQGCEYCAAEYKIWNYSMDAVLAMPAEVTEFQAEQVNRRVMDRIYAESPWLAPDIRDKAHSRRLRRRSTIWAACFMAVFLISSILFALGGSFKEEQPSQQLTGILPAVVLAADEEMTSDFSFTLPGSSRGIVDPFVVQLGPAYPQYWMLLSSAGMVLAFVSWKSLRRYRR</sequence>
<organism evidence="2 3">
    <name type="scientific">Paenibacillus antibioticophila</name>
    <dbReference type="NCBI Taxonomy" id="1274374"/>
    <lineage>
        <taxon>Bacteria</taxon>
        <taxon>Bacillati</taxon>
        <taxon>Bacillota</taxon>
        <taxon>Bacilli</taxon>
        <taxon>Bacillales</taxon>
        <taxon>Paenibacillaceae</taxon>
        <taxon>Paenibacillus</taxon>
    </lineage>
</organism>
<accession>A0A920CHK2</accession>
<dbReference type="Proteomes" id="UP000681162">
    <property type="component" value="Unassembled WGS sequence"/>
</dbReference>
<comment type="caution">
    <text evidence="2">The sequence shown here is derived from an EMBL/GenBank/DDBJ whole genome shotgun (WGS) entry which is preliminary data.</text>
</comment>
<feature type="transmembrane region" description="Helical" evidence="1">
    <location>
        <begin position="175"/>
        <end position="194"/>
    </location>
</feature>
<dbReference type="RefSeq" id="WP_212939171.1">
    <property type="nucleotide sequence ID" value="NZ_BORR01000005.1"/>
</dbReference>
<name>A0A920CHK2_9BACL</name>
<protein>
    <recommendedName>
        <fullName evidence="4">Zf-HC2 domain-containing protein</fullName>
    </recommendedName>
</protein>
<keyword evidence="1" id="KW-1133">Transmembrane helix</keyword>
<evidence type="ECO:0000313" key="3">
    <source>
        <dbReference type="Proteomes" id="UP000681162"/>
    </source>
</evidence>
<dbReference type="AlphaFoldDB" id="A0A920CHK2"/>
<reference evidence="2 3" key="1">
    <citation type="submission" date="2021-03" db="EMBL/GenBank/DDBJ databases">
        <title>Antimicrobial resistance genes in bacteria isolated from Japanese honey, and their potential for conferring macrolide and lincosamide resistance in the American foulbrood pathogen Paenibacillus larvae.</title>
        <authorList>
            <person name="Okamoto M."/>
            <person name="Kumagai M."/>
            <person name="Kanamori H."/>
            <person name="Takamatsu D."/>
        </authorList>
    </citation>
    <scope>NUCLEOTIDE SEQUENCE [LARGE SCALE GENOMIC DNA]</scope>
    <source>
        <strain evidence="2 3">J41TS12</strain>
    </source>
</reference>
<evidence type="ECO:0000313" key="2">
    <source>
        <dbReference type="EMBL" id="GIO36852.1"/>
    </source>
</evidence>
<keyword evidence="3" id="KW-1185">Reference proteome</keyword>
<evidence type="ECO:0008006" key="4">
    <source>
        <dbReference type="Google" id="ProtNLM"/>
    </source>
</evidence>